<dbReference type="SMART" id="SM00564">
    <property type="entry name" value="PQQ"/>
    <property type="match status" value="6"/>
</dbReference>
<dbReference type="Gene3D" id="2.40.128.630">
    <property type="match status" value="1"/>
</dbReference>
<dbReference type="InterPro" id="IPR015943">
    <property type="entry name" value="WD40/YVTN_repeat-like_dom_sf"/>
</dbReference>
<name>A0A812RGH0_9DINO</name>
<dbReference type="PANTHER" id="PTHR34512">
    <property type="entry name" value="CELL SURFACE PROTEIN"/>
    <property type="match status" value="1"/>
</dbReference>
<dbReference type="Pfam" id="PF13360">
    <property type="entry name" value="PQQ_2"/>
    <property type="match status" value="2"/>
</dbReference>
<organism evidence="2 3">
    <name type="scientific">Symbiodinium natans</name>
    <dbReference type="NCBI Taxonomy" id="878477"/>
    <lineage>
        <taxon>Eukaryota</taxon>
        <taxon>Sar</taxon>
        <taxon>Alveolata</taxon>
        <taxon>Dinophyceae</taxon>
        <taxon>Suessiales</taxon>
        <taxon>Symbiodiniaceae</taxon>
        <taxon>Symbiodinium</taxon>
    </lineage>
</organism>
<dbReference type="Proteomes" id="UP000604046">
    <property type="component" value="Unassembled WGS sequence"/>
</dbReference>
<gene>
    <name evidence="2" type="primary">bamB</name>
    <name evidence="2" type="ORF">SNAT2548_LOCUS23820</name>
</gene>
<dbReference type="OrthoDB" id="424495at2759"/>
<feature type="domain" description="Pyrrolo-quinoline quinone repeat" evidence="1">
    <location>
        <begin position="205"/>
        <end position="433"/>
    </location>
</feature>
<proteinExistence type="predicted"/>
<comment type="caution">
    <text evidence="2">The sequence shown here is derived from an EMBL/GenBank/DDBJ whole genome shotgun (WGS) entry which is preliminary data.</text>
</comment>
<accession>A0A812RGH0</accession>
<dbReference type="InterPro" id="IPR011047">
    <property type="entry name" value="Quinoprotein_ADH-like_sf"/>
</dbReference>
<dbReference type="SUPFAM" id="SSF50998">
    <property type="entry name" value="Quinoprotein alcohol dehydrogenase-like"/>
    <property type="match status" value="1"/>
</dbReference>
<keyword evidence="3" id="KW-1185">Reference proteome</keyword>
<evidence type="ECO:0000259" key="1">
    <source>
        <dbReference type="Pfam" id="PF13360"/>
    </source>
</evidence>
<feature type="domain" description="Pyrrolo-quinoline quinone repeat" evidence="1">
    <location>
        <begin position="116"/>
        <end position="195"/>
    </location>
</feature>
<dbReference type="EMBL" id="CAJNDS010002335">
    <property type="protein sequence ID" value="CAE7438212.1"/>
    <property type="molecule type" value="Genomic_DNA"/>
</dbReference>
<dbReference type="AlphaFoldDB" id="A0A812RGH0"/>
<dbReference type="InterPro" id="IPR002372">
    <property type="entry name" value="PQQ_rpt_dom"/>
</dbReference>
<sequence>MARIFRAAVAAGFCAGSLGHAVEADCKGEESPGLAFIQAKALARDGAIAKKELEYSWASGRGNFPNYGVAKDPAPFDLPKRFAWSWSFPLGRFKVLTYGTAIDHLRNVYLSGADGVRKFDSSGELLWQYASLPAEMMDAPSLLNGRLYGSDTHGNVVALDMDDGQVRWKEQVSARICQDNGFTMAKDGVVLAASDCREPSPNGEANHLVKALNASSGKQLWTYAPDTAVWNFLPLFVDEGDFVFQDMTGKVYRLDLHTGHVIWKSGGKEGTWTDGSAAVGNGMVFAVNNNHPPGVASEYLPGTLSAYNLSTGKLVWKEVTQRPPNNAPAVGKVKNLPGMSVVMPLCEQVLQGAHCDVHVYNADTGALRWVFHGPAQKGILQAGDSEGQTDRSYMGIRTLCLPNGWSAPTIDADGTVFVGHEDGNFYALRDMDGDGAIFGDDEVQLYDTYAAFSGSSAPAVGPGIMAIASCDSLFVFK</sequence>
<dbReference type="InterPro" id="IPR018391">
    <property type="entry name" value="PQQ_b-propeller_rpt"/>
</dbReference>
<evidence type="ECO:0000313" key="2">
    <source>
        <dbReference type="EMBL" id="CAE7438212.1"/>
    </source>
</evidence>
<reference evidence="2" key="1">
    <citation type="submission" date="2021-02" db="EMBL/GenBank/DDBJ databases">
        <authorList>
            <person name="Dougan E. K."/>
            <person name="Rhodes N."/>
            <person name="Thang M."/>
            <person name="Chan C."/>
        </authorList>
    </citation>
    <scope>NUCLEOTIDE SEQUENCE</scope>
</reference>
<dbReference type="PANTHER" id="PTHR34512:SF30">
    <property type="entry name" value="OUTER MEMBRANE PROTEIN ASSEMBLY FACTOR BAMB"/>
    <property type="match status" value="1"/>
</dbReference>
<dbReference type="Gene3D" id="2.40.10.480">
    <property type="match status" value="1"/>
</dbReference>
<dbReference type="Gene3D" id="2.130.10.10">
    <property type="entry name" value="YVTN repeat-like/Quinoprotein amine dehydrogenase"/>
    <property type="match status" value="1"/>
</dbReference>
<evidence type="ECO:0000313" key="3">
    <source>
        <dbReference type="Proteomes" id="UP000604046"/>
    </source>
</evidence>
<protein>
    <submittedName>
        <fullName evidence="2">BamB protein</fullName>
    </submittedName>
</protein>